<evidence type="ECO:0000313" key="1">
    <source>
        <dbReference type="EMBL" id="KAK1444181.1"/>
    </source>
</evidence>
<dbReference type="GO" id="GO:0016255">
    <property type="term" value="P:attachment of GPI anchor to protein"/>
    <property type="evidence" value="ECO:0007669"/>
    <property type="project" value="InterPro"/>
</dbReference>
<evidence type="ECO:0000313" key="2">
    <source>
        <dbReference type="Proteomes" id="UP001230268"/>
    </source>
</evidence>
<organism evidence="1 2">
    <name type="scientific">Babesia gibsoni</name>
    <dbReference type="NCBI Taxonomy" id="33632"/>
    <lineage>
        <taxon>Eukaryota</taxon>
        <taxon>Sar</taxon>
        <taxon>Alveolata</taxon>
        <taxon>Apicomplexa</taxon>
        <taxon>Aconoidasida</taxon>
        <taxon>Piroplasmida</taxon>
        <taxon>Babesiidae</taxon>
        <taxon>Babesia</taxon>
    </lineage>
</organism>
<keyword evidence="2" id="KW-1185">Reference proteome</keyword>
<accession>A0AAD8PF20</accession>
<dbReference type="EMBL" id="JAVEPI010000001">
    <property type="protein sequence ID" value="KAK1444181.1"/>
    <property type="molecule type" value="Genomic_DNA"/>
</dbReference>
<reference evidence="1" key="1">
    <citation type="submission" date="2023-08" db="EMBL/GenBank/DDBJ databases">
        <title>Draft sequence of the Babesia gibsoni genome.</title>
        <authorList>
            <person name="Yamagishi J.Y."/>
            <person name="Xuan X.X."/>
        </authorList>
    </citation>
    <scope>NUCLEOTIDE SEQUENCE</scope>
    <source>
        <strain evidence="1">Azabu</strain>
    </source>
</reference>
<name>A0AAD8PF20_BABGI</name>
<dbReference type="AlphaFoldDB" id="A0AAD8PF20"/>
<dbReference type="Proteomes" id="UP001230268">
    <property type="component" value="Unassembled WGS sequence"/>
</dbReference>
<dbReference type="GO" id="GO:0042765">
    <property type="term" value="C:GPI-anchor transamidase complex"/>
    <property type="evidence" value="ECO:0007669"/>
    <property type="project" value="InterPro"/>
</dbReference>
<comment type="caution">
    <text evidence="1">The sequence shown here is derived from an EMBL/GenBank/DDBJ whole genome shotgun (WGS) entry which is preliminary data.</text>
</comment>
<proteinExistence type="predicted"/>
<dbReference type="Pfam" id="PF10510">
    <property type="entry name" value="PIG-S"/>
    <property type="match status" value="1"/>
</dbReference>
<gene>
    <name evidence="1" type="ORF">BgAZ_100870</name>
</gene>
<sequence>MKSQRLLLLCYFAVALTAFYSMYYYKVKHDKPSMLAYNVENLLLKPPVTFSRKCKVYFTDHNGVSNKPLADHIINRLHADGIEGGAHDISLFRHANTPGIYTAVEESYDDMLDLSKTFSIVLRHVATTSHKGDFDVLVNGGSVITFYVTDGIMRSKLAVAKIYDLINAVFFKYAGMPPTNLKPLLDINFSLLSDDKRVMWNIKEDIVSPYIHPIISAFSIFYDINVHSRTISGANLTKRMKLKKSQSGDHSVADLQEQGADFYDMVDRVAAIEVATVDSSIYRHMLAFICHVPHKKLMFYDKLTNKETDSVSINGIGILSLLDIGEHPEEEYVLNHEKVPLVSSWVTHLRKMHNLPTTMTETLIGFLTADDEVTVLSEGHYSIKAPGVSYSMKLSQPGLVAFYGFEVSKIAESLYKLYLKAAMTNMERVVRSIPSMTIIMNVSQRTLHHVQQAYEALSEIHDMKGDGSQLSNMRLLLLARSAFKSTLEAMGDHETYAKNVISNEHALAVFMCDFFPFVFPLLVNTIKLLMH</sequence>
<protein>
    <submittedName>
        <fullName evidence="1">Uncharacterized protein</fullName>
    </submittedName>
</protein>
<dbReference type="InterPro" id="IPR019540">
    <property type="entry name" value="PtdIno-glycan_biosynth_class_S"/>
</dbReference>